<feature type="region of interest" description="Disordered" evidence="1">
    <location>
        <begin position="35"/>
        <end position="79"/>
    </location>
</feature>
<protein>
    <submittedName>
        <fullName evidence="2">Uncharacterized protein</fullName>
    </submittedName>
</protein>
<proteinExistence type="predicted"/>
<dbReference type="Proteomes" id="UP000299102">
    <property type="component" value="Unassembled WGS sequence"/>
</dbReference>
<accession>A0A4C1UB28</accession>
<keyword evidence="3" id="KW-1185">Reference proteome</keyword>
<organism evidence="2 3">
    <name type="scientific">Eumeta variegata</name>
    <name type="common">Bagworm moth</name>
    <name type="synonym">Eumeta japonica</name>
    <dbReference type="NCBI Taxonomy" id="151549"/>
    <lineage>
        <taxon>Eukaryota</taxon>
        <taxon>Metazoa</taxon>
        <taxon>Ecdysozoa</taxon>
        <taxon>Arthropoda</taxon>
        <taxon>Hexapoda</taxon>
        <taxon>Insecta</taxon>
        <taxon>Pterygota</taxon>
        <taxon>Neoptera</taxon>
        <taxon>Endopterygota</taxon>
        <taxon>Lepidoptera</taxon>
        <taxon>Glossata</taxon>
        <taxon>Ditrysia</taxon>
        <taxon>Tineoidea</taxon>
        <taxon>Psychidae</taxon>
        <taxon>Oiketicinae</taxon>
        <taxon>Eumeta</taxon>
    </lineage>
</organism>
<dbReference type="AlphaFoldDB" id="A0A4C1UB28"/>
<reference evidence="2 3" key="1">
    <citation type="journal article" date="2019" name="Commun. Biol.">
        <title>The bagworm genome reveals a unique fibroin gene that provides high tensile strength.</title>
        <authorList>
            <person name="Kono N."/>
            <person name="Nakamura H."/>
            <person name="Ohtoshi R."/>
            <person name="Tomita M."/>
            <person name="Numata K."/>
            <person name="Arakawa K."/>
        </authorList>
    </citation>
    <scope>NUCLEOTIDE SEQUENCE [LARGE SCALE GENOMIC DNA]</scope>
</reference>
<name>A0A4C1UB28_EUMVA</name>
<evidence type="ECO:0000313" key="3">
    <source>
        <dbReference type="Proteomes" id="UP000299102"/>
    </source>
</evidence>
<evidence type="ECO:0000256" key="1">
    <source>
        <dbReference type="SAM" id="MobiDB-lite"/>
    </source>
</evidence>
<gene>
    <name evidence="2" type="ORF">EVAR_12810_1</name>
</gene>
<dbReference type="EMBL" id="BGZK01000151">
    <property type="protein sequence ID" value="GBP23529.1"/>
    <property type="molecule type" value="Genomic_DNA"/>
</dbReference>
<sequence length="79" mass="8417">MTNRVCNTTVRSSGTAPLAAVVEGAGGGRAVRRTVAHRAAETPEKSQARRRQHAEYLASQRADETPESPKISVDGMLSI</sequence>
<evidence type="ECO:0000313" key="2">
    <source>
        <dbReference type="EMBL" id="GBP23529.1"/>
    </source>
</evidence>
<feature type="compositionally biased region" description="Basic and acidic residues" evidence="1">
    <location>
        <begin position="38"/>
        <end position="47"/>
    </location>
</feature>
<comment type="caution">
    <text evidence="2">The sequence shown here is derived from an EMBL/GenBank/DDBJ whole genome shotgun (WGS) entry which is preliminary data.</text>
</comment>